<name>A0A7X5LW10_ACIBA</name>
<proteinExistence type="predicted"/>
<sequence length="100" mass="11409">MKNRLQVGGLALITHAIKESNVGKVVKLVSFIGSRKSKNWGTRDDFWLIECDDFEISYFNPSKPIPMHPAQHLMPLGDDKGIELYGLREEIMTRHDKEAV</sequence>
<dbReference type="EMBL" id="JAAGTY010000024">
    <property type="protein sequence ID" value="NDW42642.1"/>
    <property type="molecule type" value="Genomic_DNA"/>
</dbReference>
<dbReference type="AlphaFoldDB" id="A0A7X5LW10"/>
<comment type="caution">
    <text evidence="1">The sequence shown here is derived from an EMBL/GenBank/DDBJ whole genome shotgun (WGS) entry which is preliminary data.</text>
</comment>
<reference evidence="1 2" key="1">
    <citation type="submission" date="2020-02" db="EMBL/GenBank/DDBJ databases">
        <title>Whole genome shot-gun sequencing of clinical Carbapenem resistant A. baumannii.</title>
        <authorList>
            <person name="Veeraraghavan B."/>
            <person name="Mathur P."/>
            <person name="Vijayakumar S."/>
            <person name="Vasudevan K."/>
            <person name="Lincy M."/>
            <person name="Kirubananthan A."/>
        </authorList>
    </citation>
    <scope>NUCLEOTIDE SEQUENCE [LARGE SCALE GENOMIC DNA]</scope>
    <source>
        <strain evidence="1 2">SP816</strain>
    </source>
</reference>
<evidence type="ECO:0000313" key="2">
    <source>
        <dbReference type="Proteomes" id="UP000470018"/>
    </source>
</evidence>
<organism evidence="1 2">
    <name type="scientific">Acinetobacter baumannii</name>
    <dbReference type="NCBI Taxonomy" id="470"/>
    <lineage>
        <taxon>Bacteria</taxon>
        <taxon>Pseudomonadati</taxon>
        <taxon>Pseudomonadota</taxon>
        <taxon>Gammaproteobacteria</taxon>
        <taxon>Moraxellales</taxon>
        <taxon>Moraxellaceae</taxon>
        <taxon>Acinetobacter</taxon>
        <taxon>Acinetobacter calcoaceticus/baumannii complex</taxon>
    </lineage>
</organism>
<gene>
    <name evidence="1" type="ORF">G3N53_16335</name>
</gene>
<protein>
    <submittedName>
        <fullName evidence="1">Uncharacterized protein</fullName>
    </submittedName>
</protein>
<dbReference type="Proteomes" id="UP000470018">
    <property type="component" value="Unassembled WGS sequence"/>
</dbReference>
<accession>A0A7X5LW10</accession>
<evidence type="ECO:0000313" key="1">
    <source>
        <dbReference type="EMBL" id="NDW42642.1"/>
    </source>
</evidence>
<dbReference type="RefSeq" id="WP_163093710.1">
    <property type="nucleotide sequence ID" value="NZ_JAAGTY010000024.1"/>
</dbReference>